<dbReference type="AlphaFoldDB" id="A3ZR00"/>
<dbReference type="Gene3D" id="3.60.10.10">
    <property type="entry name" value="Endonuclease/exonuclease/phosphatase"/>
    <property type="match status" value="1"/>
</dbReference>
<dbReference type="InterPro" id="IPR036691">
    <property type="entry name" value="Endo/exonu/phosph_ase_sf"/>
</dbReference>
<dbReference type="eggNOG" id="COG0708">
    <property type="taxonomic scope" value="Bacteria"/>
</dbReference>
<dbReference type="Proteomes" id="UP000004358">
    <property type="component" value="Unassembled WGS sequence"/>
</dbReference>
<protein>
    <submittedName>
        <fullName evidence="2">Putative endonuclease/exonuclease/phosphatase family protein</fullName>
    </submittedName>
</protein>
<keyword evidence="2" id="KW-0269">Exonuclease</keyword>
<dbReference type="GO" id="GO:0004527">
    <property type="term" value="F:exonuclease activity"/>
    <property type="evidence" value="ECO:0007669"/>
    <property type="project" value="UniProtKB-KW"/>
</dbReference>
<dbReference type="PANTHER" id="PTHR41349">
    <property type="match status" value="1"/>
</dbReference>
<dbReference type="HOGENOM" id="CLU_049141_0_0_0"/>
<organism evidence="2 3">
    <name type="scientific">Blastopirellula marina DSM 3645</name>
    <dbReference type="NCBI Taxonomy" id="314230"/>
    <lineage>
        <taxon>Bacteria</taxon>
        <taxon>Pseudomonadati</taxon>
        <taxon>Planctomycetota</taxon>
        <taxon>Planctomycetia</taxon>
        <taxon>Pirellulales</taxon>
        <taxon>Pirellulaceae</taxon>
        <taxon>Blastopirellula</taxon>
    </lineage>
</organism>
<dbReference type="EMBL" id="AANZ01000006">
    <property type="protein sequence ID" value="EAQ81093.1"/>
    <property type="molecule type" value="Genomic_DNA"/>
</dbReference>
<keyword evidence="2" id="KW-0255">Endonuclease</keyword>
<keyword evidence="2" id="KW-0540">Nuclease</keyword>
<dbReference type="STRING" id="314230.DSM3645_21017"/>
<evidence type="ECO:0000313" key="3">
    <source>
        <dbReference type="Proteomes" id="UP000004358"/>
    </source>
</evidence>
<dbReference type="GO" id="GO:0004519">
    <property type="term" value="F:endonuclease activity"/>
    <property type="evidence" value="ECO:0007669"/>
    <property type="project" value="UniProtKB-KW"/>
</dbReference>
<comment type="caution">
    <text evidence="2">The sequence shown here is derived from an EMBL/GenBank/DDBJ whole genome shotgun (WGS) entry which is preliminary data.</text>
</comment>
<dbReference type="Pfam" id="PF03372">
    <property type="entry name" value="Exo_endo_phos"/>
    <property type="match status" value="1"/>
</dbReference>
<evidence type="ECO:0000259" key="1">
    <source>
        <dbReference type="Pfam" id="PF03372"/>
    </source>
</evidence>
<accession>A3ZR00</accession>
<dbReference type="PANTHER" id="PTHR41349:SF1">
    <property type="entry name" value="PROTEIN CBG08683"/>
    <property type="match status" value="1"/>
</dbReference>
<sequence length="306" mass="33962">MLSFNILQGGNDANNTGFSNKRFGGSRHDELAAVIKQTQADVIGVQEDTSSDRLLTALGDNWRRAGSIYSKYPLTPISVDRLPTVCRVHLPSGDSIVIVNTHWRPGPYGPYDIQKDIRQNGAPQNFDLWEQQILDGCDKNHGARGYQETVDTIQSYVAAGETVILTGDFNEPSHLDWTKRAAEQGLDRWVENPTHVPLRFAIAWRGSQMLEQAGMRDAYRTAFPDEVEKPGLTWTPTYPAGTPGRHPNADRVLDRIDMVYFTGANLRVNDAAVVGESAAFSEIVFPGEWPSDHRAVLVEFEIGAQP</sequence>
<feature type="domain" description="Endonuclease/exonuclease/phosphatase" evidence="1">
    <location>
        <begin position="3"/>
        <end position="293"/>
    </location>
</feature>
<dbReference type="SUPFAM" id="SSF56219">
    <property type="entry name" value="DNase I-like"/>
    <property type="match status" value="1"/>
</dbReference>
<dbReference type="InterPro" id="IPR005135">
    <property type="entry name" value="Endo/exonuclease/phosphatase"/>
</dbReference>
<name>A3ZR00_9BACT</name>
<gene>
    <name evidence="2" type="ORF">DSM3645_21017</name>
</gene>
<keyword evidence="2" id="KW-0378">Hydrolase</keyword>
<proteinExistence type="predicted"/>
<reference evidence="2 3" key="1">
    <citation type="submission" date="2006-02" db="EMBL/GenBank/DDBJ databases">
        <authorList>
            <person name="Amann R."/>
            <person name="Ferriera S."/>
            <person name="Johnson J."/>
            <person name="Kravitz S."/>
            <person name="Halpern A."/>
            <person name="Remington K."/>
            <person name="Beeson K."/>
            <person name="Tran B."/>
            <person name="Rogers Y.-H."/>
            <person name="Friedman R."/>
            <person name="Venter J.C."/>
        </authorList>
    </citation>
    <scope>NUCLEOTIDE SEQUENCE [LARGE SCALE GENOMIC DNA]</scope>
    <source>
        <strain evidence="2 3">DSM 3645</strain>
    </source>
</reference>
<evidence type="ECO:0000313" key="2">
    <source>
        <dbReference type="EMBL" id="EAQ81093.1"/>
    </source>
</evidence>